<dbReference type="EMBL" id="BDIP01008536">
    <property type="protein sequence ID" value="GIQ91895.1"/>
    <property type="molecule type" value="Genomic_DNA"/>
</dbReference>
<feature type="region of interest" description="Disordered" evidence="1">
    <location>
        <begin position="1"/>
        <end position="20"/>
    </location>
</feature>
<comment type="caution">
    <text evidence="2">The sequence shown here is derived from an EMBL/GenBank/DDBJ whole genome shotgun (WGS) entry which is preliminary data.</text>
</comment>
<name>A0A9K3DBF4_9EUKA</name>
<feature type="non-terminal residue" evidence="2">
    <location>
        <position position="1"/>
    </location>
</feature>
<evidence type="ECO:0000313" key="3">
    <source>
        <dbReference type="Proteomes" id="UP000265618"/>
    </source>
</evidence>
<reference evidence="2 3" key="1">
    <citation type="journal article" date="2018" name="PLoS ONE">
        <title>The draft genome of Kipferlia bialata reveals reductive genome evolution in fornicate parasites.</title>
        <authorList>
            <person name="Tanifuji G."/>
            <person name="Takabayashi S."/>
            <person name="Kume K."/>
            <person name="Takagi M."/>
            <person name="Nakayama T."/>
            <person name="Kamikawa R."/>
            <person name="Inagaki Y."/>
            <person name="Hashimoto T."/>
        </authorList>
    </citation>
    <scope>NUCLEOTIDE SEQUENCE [LARGE SCALE GENOMIC DNA]</scope>
    <source>
        <strain evidence="2">NY0173</strain>
    </source>
</reference>
<protein>
    <submittedName>
        <fullName evidence="2">Uncharacterized protein</fullName>
    </submittedName>
</protein>
<sequence length="91" mass="9900">NEAVAVPDAEESDSEEESVDGADMLALLSSRAVKPVESILYGVADMLALLSSRAVKPVERDDEDTDECLLLDDEDTEEEDEERDEPGVKST</sequence>
<feature type="compositionally biased region" description="Acidic residues" evidence="1">
    <location>
        <begin position="60"/>
        <end position="84"/>
    </location>
</feature>
<dbReference type="Proteomes" id="UP000265618">
    <property type="component" value="Unassembled WGS sequence"/>
</dbReference>
<feature type="region of interest" description="Disordered" evidence="1">
    <location>
        <begin position="55"/>
        <end position="91"/>
    </location>
</feature>
<accession>A0A9K3DBF4</accession>
<evidence type="ECO:0000313" key="2">
    <source>
        <dbReference type="EMBL" id="GIQ91895.1"/>
    </source>
</evidence>
<gene>
    <name evidence="2" type="ORF">KIPB_015351</name>
</gene>
<keyword evidence="3" id="KW-1185">Reference proteome</keyword>
<dbReference type="AlphaFoldDB" id="A0A9K3DBF4"/>
<feature type="compositionally biased region" description="Acidic residues" evidence="1">
    <location>
        <begin position="8"/>
        <end position="20"/>
    </location>
</feature>
<organism evidence="2 3">
    <name type="scientific">Kipferlia bialata</name>
    <dbReference type="NCBI Taxonomy" id="797122"/>
    <lineage>
        <taxon>Eukaryota</taxon>
        <taxon>Metamonada</taxon>
        <taxon>Carpediemonas-like organisms</taxon>
        <taxon>Kipferlia</taxon>
    </lineage>
</organism>
<proteinExistence type="predicted"/>
<evidence type="ECO:0000256" key="1">
    <source>
        <dbReference type="SAM" id="MobiDB-lite"/>
    </source>
</evidence>